<dbReference type="InterPro" id="IPR051783">
    <property type="entry name" value="NAD(P)-dependent_oxidoreduct"/>
</dbReference>
<dbReference type="AlphaFoldDB" id="A0A1H4IUF3"/>
<dbReference type="InterPro" id="IPR036291">
    <property type="entry name" value="NAD(P)-bd_dom_sf"/>
</dbReference>
<dbReference type="Gene3D" id="3.40.50.720">
    <property type="entry name" value="NAD(P)-binding Rossmann-like Domain"/>
    <property type="match status" value="1"/>
</dbReference>
<proteinExistence type="predicted"/>
<evidence type="ECO:0000313" key="3">
    <source>
        <dbReference type="Proteomes" id="UP000199183"/>
    </source>
</evidence>
<gene>
    <name evidence="2" type="ORF">SAMN04489806_0264</name>
</gene>
<accession>A0A1H4IUF3</accession>
<keyword evidence="3" id="KW-1185">Reference proteome</keyword>
<dbReference type="Proteomes" id="UP000199183">
    <property type="component" value="Unassembled WGS sequence"/>
</dbReference>
<organism evidence="2 3">
    <name type="scientific">Paramicrobacterium humi</name>
    <dbReference type="NCBI Taxonomy" id="640635"/>
    <lineage>
        <taxon>Bacteria</taxon>
        <taxon>Bacillati</taxon>
        <taxon>Actinomycetota</taxon>
        <taxon>Actinomycetes</taxon>
        <taxon>Micrococcales</taxon>
        <taxon>Microbacteriaceae</taxon>
        <taxon>Paramicrobacterium</taxon>
    </lineage>
</organism>
<dbReference type="PANTHER" id="PTHR48079:SF6">
    <property type="entry name" value="NAD(P)-BINDING DOMAIN-CONTAINING PROTEIN-RELATED"/>
    <property type="match status" value="1"/>
</dbReference>
<evidence type="ECO:0000313" key="2">
    <source>
        <dbReference type="EMBL" id="SEB37465.1"/>
    </source>
</evidence>
<reference evidence="2 3" key="1">
    <citation type="submission" date="2016-10" db="EMBL/GenBank/DDBJ databases">
        <authorList>
            <person name="de Groot N.N."/>
        </authorList>
    </citation>
    <scope>NUCLEOTIDE SEQUENCE [LARGE SCALE GENOMIC DNA]</scope>
    <source>
        <strain evidence="2 3">DSM 21799</strain>
    </source>
</reference>
<dbReference type="RefSeq" id="WP_091179068.1">
    <property type="nucleotide sequence ID" value="NZ_FNRY01000001.1"/>
</dbReference>
<dbReference type="SUPFAM" id="SSF51735">
    <property type="entry name" value="NAD(P)-binding Rossmann-fold domains"/>
    <property type="match status" value="1"/>
</dbReference>
<name>A0A1H4IUF3_9MICO</name>
<dbReference type="Pfam" id="PF01370">
    <property type="entry name" value="Epimerase"/>
    <property type="match status" value="1"/>
</dbReference>
<dbReference type="OrthoDB" id="9787292at2"/>
<dbReference type="InterPro" id="IPR001509">
    <property type="entry name" value="Epimerase_deHydtase"/>
</dbReference>
<dbReference type="STRING" id="640635.SAMN04489806_0264"/>
<dbReference type="PANTHER" id="PTHR48079">
    <property type="entry name" value="PROTEIN YEEZ"/>
    <property type="match status" value="1"/>
</dbReference>
<sequence length="274" mass="28469">MRIFLAGGTGVLGSRLLPALVDAGHEVTATTRRAESLTRLAALGARPVVVDVYDSDRLAGVVADSGAELVLHELTDLGEYDLDANARLRREGTANLVSAATAAGIDRMIVQSIAWVFPDGNTPAHETEPIIPGTAVDEMERLAASLPHATVLRYGMLYGPGTWYERGGRIARQVAEGALAATPAVTSLVHVDDAVAATVLAIGWPDGVYHVVDDEPAAGTEWLPVYAAAIGAPAPPSAPLAPGAPAGRPISNAKARAAGWSPAYASWRVGFRDT</sequence>
<feature type="domain" description="NAD-dependent epimerase/dehydratase" evidence="1">
    <location>
        <begin position="3"/>
        <end position="207"/>
    </location>
</feature>
<dbReference type="GO" id="GO:0004029">
    <property type="term" value="F:aldehyde dehydrogenase (NAD+) activity"/>
    <property type="evidence" value="ECO:0007669"/>
    <property type="project" value="TreeGrafter"/>
</dbReference>
<evidence type="ECO:0000259" key="1">
    <source>
        <dbReference type="Pfam" id="PF01370"/>
    </source>
</evidence>
<dbReference type="GO" id="GO:0005737">
    <property type="term" value="C:cytoplasm"/>
    <property type="evidence" value="ECO:0007669"/>
    <property type="project" value="TreeGrafter"/>
</dbReference>
<dbReference type="EMBL" id="FNRY01000001">
    <property type="protein sequence ID" value="SEB37465.1"/>
    <property type="molecule type" value="Genomic_DNA"/>
</dbReference>
<protein>
    <submittedName>
        <fullName evidence="2">Nucleoside-diphosphate-sugar epimerase</fullName>
    </submittedName>
</protein>